<evidence type="ECO:0000313" key="2">
    <source>
        <dbReference type="Proteomes" id="UP000198510"/>
    </source>
</evidence>
<dbReference type="RefSeq" id="WP_089688735.1">
    <property type="nucleotide sequence ID" value="NZ_FNFO01000021.1"/>
</dbReference>
<dbReference type="AlphaFoldDB" id="A0A1G9VIT6"/>
<sequence>MTKDISSSRRGSFDVHIADEEFGIFVKNAYNLASAELLPEDEFIRPLFLFIAEQLAGYRLMPSPAIPVRLHLGIIEDPEPNAFAEWSEDVFYLAIYSGQLLSAIEAAVQMQDAIGAFAQDFGIKPDSTGSSSMTTPLGVTNFLNHLRGVKNIEDLFGEPKSPDDPASQRAMLFTSTCIQFALMHEFGHVVMGHLGWLIAKECRTQLREISILETDASPDLQAVLQFFEHEADVFALEVLLRSAYQSSANENNLIIVMLAFLSTIFSWTVLEGTPGLTSGGSHPQASDRMLALPMALIGILEKMPASEHRMQCAIQKCSAIVKRVARKYPPFGSMQAIFSIDAVERADEIAGWMRKMDRATADRSHRIVP</sequence>
<dbReference type="OrthoDB" id="8453564at2"/>
<name>A0A1G9VIT6_9BACT</name>
<reference evidence="1 2" key="1">
    <citation type="submission" date="2016-10" db="EMBL/GenBank/DDBJ databases">
        <authorList>
            <person name="de Groot N.N."/>
        </authorList>
    </citation>
    <scope>NUCLEOTIDE SEQUENCE [LARGE SCALE GENOMIC DNA]</scope>
    <source>
        <strain evidence="1 2">DSM 25186</strain>
    </source>
</reference>
<proteinExistence type="predicted"/>
<organism evidence="1 2">
    <name type="scientific">Catalinimonas alkaloidigena</name>
    <dbReference type="NCBI Taxonomy" id="1075417"/>
    <lineage>
        <taxon>Bacteria</taxon>
        <taxon>Pseudomonadati</taxon>
        <taxon>Bacteroidota</taxon>
        <taxon>Cytophagia</taxon>
        <taxon>Cytophagales</taxon>
        <taxon>Catalimonadaceae</taxon>
        <taxon>Catalinimonas</taxon>
    </lineage>
</organism>
<dbReference type="EMBL" id="FNFO01000021">
    <property type="protein sequence ID" value="SDM72198.1"/>
    <property type="molecule type" value="Genomic_DNA"/>
</dbReference>
<dbReference type="Proteomes" id="UP000198510">
    <property type="component" value="Unassembled WGS sequence"/>
</dbReference>
<evidence type="ECO:0000313" key="1">
    <source>
        <dbReference type="EMBL" id="SDM72198.1"/>
    </source>
</evidence>
<keyword evidence="2" id="KW-1185">Reference proteome</keyword>
<dbReference type="STRING" id="1075417.SAMN05421823_12111"/>
<accession>A0A1G9VIT6</accession>
<gene>
    <name evidence="1" type="ORF">SAMN05421823_12111</name>
</gene>
<protein>
    <submittedName>
        <fullName evidence="1">Uncharacterized protein</fullName>
    </submittedName>
</protein>